<keyword evidence="2" id="KW-0012">Acyltransferase</keyword>
<organism evidence="2 3">
    <name type="scientific">Actinidia rufa</name>
    <dbReference type="NCBI Taxonomy" id="165716"/>
    <lineage>
        <taxon>Eukaryota</taxon>
        <taxon>Viridiplantae</taxon>
        <taxon>Streptophyta</taxon>
        <taxon>Embryophyta</taxon>
        <taxon>Tracheophyta</taxon>
        <taxon>Spermatophyta</taxon>
        <taxon>Magnoliopsida</taxon>
        <taxon>eudicotyledons</taxon>
        <taxon>Gunneridae</taxon>
        <taxon>Pentapetalae</taxon>
        <taxon>asterids</taxon>
        <taxon>Ericales</taxon>
        <taxon>Actinidiaceae</taxon>
        <taxon>Actinidia</taxon>
    </lineage>
</organism>
<feature type="region of interest" description="Disordered" evidence="1">
    <location>
        <begin position="23"/>
        <end position="43"/>
    </location>
</feature>
<sequence>MHGVVEFVVSLQRDADVVPAVREGGDHGAVAGPAGGEVAEGGTEVEASGGVFARDRDRRARAVGGTSVCGGAVLEAALGRCLWGGVQKV</sequence>
<gene>
    <name evidence="2" type="ORF">Acr_23g0001070</name>
</gene>
<protein>
    <submittedName>
        <fullName evidence="2">Phospholipid:diacylglycerol acyltransferase</fullName>
    </submittedName>
</protein>
<keyword evidence="2" id="KW-0808">Transferase</keyword>
<evidence type="ECO:0000313" key="3">
    <source>
        <dbReference type="Proteomes" id="UP000585474"/>
    </source>
</evidence>
<name>A0A7J0GLS3_9ERIC</name>
<proteinExistence type="predicted"/>
<dbReference type="EMBL" id="BJWL01000023">
    <property type="protein sequence ID" value="GFZ11722.1"/>
    <property type="molecule type" value="Genomic_DNA"/>
</dbReference>
<dbReference type="GO" id="GO:0016746">
    <property type="term" value="F:acyltransferase activity"/>
    <property type="evidence" value="ECO:0007669"/>
    <property type="project" value="UniProtKB-KW"/>
</dbReference>
<evidence type="ECO:0000313" key="2">
    <source>
        <dbReference type="EMBL" id="GFZ11722.1"/>
    </source>
</evidence>
<keyword evidence="3" id="KW-1185">Reference proteome</keyword>
<evidence type="ECO:0000256" key="1">
    <source>
        <dbReference type="SAM" id="MobiDB-lite"/>
    </source>
</evidence>
<accession>A0A7J0GLS3</accession>
<comment type="caution">
    <text evidence="2">The sequence shown here is derived from an EMBL/GenBank/DDBJ whole genome shotgun (WGS) entry which is preliminary data.</text>
</comment>
<dbReference type="AlphaFoldDB" id="A0A7J0GLS3"/>
<reference evidence="2 3" key="1">
    <citation type="submission" date="2019-07" db="EMBL/GenBank/DDBJ databases">
        <title>De Novo Assembly of kiwifruit Actinidia rufa.</title>
        <authorList>
            <person name="Sugita-Konishi S."/>
            <person name="Sato K."/>
            <person name="Mori E."/>
            <person name="Abe Y."/>
            <person name="Kisaki G."/>
            <person name="Hamano K."/>
            <person name="Suezawa K."/>
            <person name="Otani M."/>
            <person name="Fukuda T."/>
            <person name="Manabe T."/>
            <person name="Gomi K."/>
            <person name="Tabuchi M."/>
            <person name="Akimitsu K."/>
            <person name="Kataoka I."/>
        </authorList>
    </citation>
    <scope>NUCLEOTIDE SEQUENCE [LARGE SCALE GENOMIC DNA]</scope>
    <source>
        <strain evidence="3">cv. Fuchu</strain>
    </source>
</reference>
<dbReference type="Proteomes" id="UP000585474">
    <property type="component" value="Unassembled WGS sequence"/>
</dbReference>